<organism evidence="1 2">
    <name type="scientific">[Candida] jaroonii</name>
    <dbReference type="NCBI Taxonomy" id="467808"/>
    <lineage>
        <taxon>Eukaryota</taxon>
        <taxon>Fungi</taxon>
        <taxon>Dikarya</taxon>
        <taxon>Ascomycota</taxon>
        <taxon>Saccharomycotina</taxon>
        <taxon>Pichiomycetes</taxon>
        <taxon>Debaryomycetaceae</taxon>
        <taxon>Yamadazyma</taxon>
    </lineage>
</organism>
<gene>
    <name evidence="1" type="ORF">CLIB1444_03S07338</name>
</gene>
<proteinExistence type="predicted"/>
<sequence>MEFVDRFKAAIDLEQKVDLNQTNAYLETYSVKKLAKLGLAVVNLIIDNIRTGLGGKTVIELVIDTAIGKDIEIGSIKTGDIVKIDKMGEDSEELNGVVTKISTSSISVSIDEDKDEDNVLNMYNNTGSDNKIYIVKLTNSITYKRMMITMNKLNELKDKPDIMKVLLGEMPYFQYNSKIKVKEFFNDNLNGSQKEAIEFCLNSPVSIIHGPPGTGKTFTVIELIKQLVSVNERVLVCGPSNISVDTILERLSSNFGGKKKNNGKLIRIGHPARLLDKNLQHSLDILSKNTSSDILSDIDNDIRTTLKNIKKCKRRSERKGLYQELKQLKKELRVREKKVIKDLLLGSQVVLSTLHGAGSRELLSVYDQGPKFFDTIIIDEVSQSLEPQCWIPIIHHLGIKRIIIAGDNMQLPPTIKTLDEDINIDFKTTANLEKTLFDRLMEIGGEQYKKLLDTQYRMNEEIMEFPSSELYEGKLKAFEATKDISLHDLVDDEVDDDDFSKCIWIDTQGGEYPEQANEDDNSKYNEHEIVLVKKHLEKLINLGIKPQDIGIISPYNAQVSLLKKQLEGIEISTVDGFQGREKEVIIITLVRSNDNGEIGFLKDRRRLNVAMTRPKRQLCVIGDLELMNRSTEFLNHWSQYVEDKFDLRYPDMEY</sequence>
<name>A0ACA9Y740_9ASCO</name>
<accession>A0ACA9Y740</accession>
<keyword evidence="2" id="KW-1185">Reference proteome</keyword>
<dbReference type="EMBL" id="CALSDN010000003">
    <property type="protein sequence ID" value="CAH6720232.1"/>
    <property type="molecule type" value="Genomic_DNA"/>
</dbReference>
<protein>
    <submittedName>
        <fullName evidence="1">DNA polymerase alpha-associated DNA helicase A</fullName>
    </submittedName>
</protein>
<dbReference type="Proteomes" id="UP001152531">
    <property type="component" value="Unassembled WGS sequence"/>
</dbReference>
<comment type="caution">
    <text evidence="1">The sequence shown here is derived from an EMBL/GenBank/DDBJ whole genome shotgun (WGS) entry which is preliminary data.</text>
</comment>
<evidence type="ECO:0000313" key="1">
    <source>
        <dbReference type="EMBL" id="CAH6720232.1"/>
    </source>
</evidence>
<reference evidence="1" key="1">
    <citation type="submission" date="2022-06" db="EMBL/GenBank/DDBJ databases">
        <authorList>
            <person name="Legras J.-L."/>
            <person name="Devillers H."/>
            <person name="Grondin C."/>
        </authorList>
    </citation>
    <scope>NUCLEOTIDE SEQUENCE</scope>
    <source>
        <strain evidence="1">CLIB 1444</strain>
    </source>
</reference>
<evidence type="ECO:0000313" key="2">
    <source>
        <dbReference type="Proteomes" id="UP001152531"/>
    </source>
</evidence>